<organism evidence="1">
    <name type="scientific">Rhizophora mucronata</name>
    <name type="common">Asiatic mangrove</name>
    <dbReference type="NCBI Taxonomy" id="61149"/>
    <lineage>
        <taxon>Eukaryota</taxon>
        <taxon>Viridiplantae</taxon>
        <taxon>Streptophyta</taxon>
        <taxon>Embryophyta</taxon>
        <taxon>Tracheophyta</taxon>
        <taxon>Spermatophyta</taxon>
        <taxon>Magnoliopsida</taxon>
        <taxon>eudicotyledons</taxon>
        <taxon>Gunneridae</taxon>
        <taxon>Pentapetalae</taxon>
        <taxon>rosids</taxon>
        <taxon>fabids</taxon>
        <taxon>Malpighiales</taxon>
        <taxon>Rhizophoraceae</taxon>
        <taxon>Rhizophora</taxon>
    </lineage>
</organism>
<reference evidence="1" key="1">
    <citation type="submission" date="2018-02" db="EMBL/GenBank/DDBJ databases">
        <title>Rhizophora mucronata_Transcriptome.</title>
        <authorList>
            <person name="Meera S.P."/>
            <person name="Sreeshan A."/>
            <person name="Augustine A."/>
        </authorList>
    </citation>
    <scope>NUCLEOTIDE SEQUENCE</scope>
    <source>
        <tissue evidence="1">Leaf</tissue>
    </source>
</reference>
<dbReference type="AlphaFoldDB" id="A0A2P2N7Q5"/>
<name>A0A2P2N7Q5_RHIMU</name>
<accession>A0A2P2N7Q5</accession>
<protein>
    <submittedName>
        <fullName evidence="1">Uncharacterized protein</fullName>
    </submittedName>
</protein>
<dbReference type="EMBL" id="GGEC01058045">
    <property type="protein sequence ID" value="MBX38529.1"/>
    <property type="molecule type" value="Transcribed_RNA"/>
</dbReference>
<evidence type="ECO:0000313" key="1">
    <source>
        <dbReference type="EMBL" id="MBX38529.1"/>
    </source>
</evidence>
<proteinExistence type="predicted"/>
<sequence>MYMLGEEGSMAEGYYS</sequence>